<dbReference type="CDD" id="cd07717">
    <property type="entry name" value="RNaseZ_ZiPD-like_MBL-fold"/>
    <property type="match status" value="1"/>
</dbReference>
<comment type="cofactor">
    <cofactor evidence="8">
        <name>Zn(2+)</name>
        <dbReference type="ChEBI" id="CHEBI:29105"/>
    </cofactor>
    <text evidence="8">Binds 2 Zn(2+) ions.</text>
</comment>
<dbReference type="InterPro" id="IPR001279">
    <property type="entry name" value="Metallo-B-lactamas"/>
</dbReference>
<feature type="binding site" evidence="8">
    <location>
        <position position="66"/>
    </location>
    <ligand>
        <name>Zn(2+)</name>
        <dbReference type="ChEBI" id="CHEBI:29105"/>
        <label>2</label>
        <note>catalytic</note>
    </ligand>
</feature>
<evidence type="ECO:0000256" key="8">
    <source>
        <dbReference type="HAMAP-Rule" id="MF_01818"/>
    </source>
</evidence>
<keyword evidence="7 8" id="KW-0862">Zinc</keyword>
<comment type="subunit">
    <text evidence="1 8">Homodimer.</text>
</comment>
<name>A0ABY5UYA2_9BACT</name>
<comment type="catalytic activity">
    <reaction evidence="8">
        <text>Endonucleolytic cleavage of RNA, removing extra 3' nucleotides from tRNA precursor, generating 3' termini of tRNAs. A 3'-hydroxy group is left at the tRNA terminus and a 5'-phosphoryl group is left at the trailer molecule.</text>
        <dbReference type="EC" id="3.1.26.11"/>
    </reaction>
</comment>
<evidence type="ECO:0000256" key="2">
    <source>
        <dbReference type="ARBA" id="ARBA00022694"/>
    </source>
</evidence>
<dbReference type="EMBL" id="CP102294">
    <property type="protein sequence ID" value="UWN56952.1"/>
    <property type="molecule type" value="Genomic_DNA"/>
</dbReference>
<evidence type="ECO:0000256" key="7">
    <source>
        <dbReference type="ARBA" id="ARBA00022833"/>
    </source>
</evidence>
<dbReference type="Pfam" id="PF12706">
    <property type="entry name" value="Lactamase_B_2"/>
    <property type="match status" value="1"/>
</dbReference>
<gene>
    <name evidence="8" type="primary">rnz</name>
    <name evidence="10" type="ORF">NQ491_09890</name>
</gene>
<feature type="binding site" evidence="8">
    <location>
        <position position="67"/>
    </location>
    <ligand>
        <name>Zn(2+)</name>
        <dbReference type="ChEBI" id="CHEBI:29105"/>
        <label>2</label>
        <note>catalytic</note>
    </ligand>
</feature>
<feature type="binding site" evidence="8">
    <location>
        <position position="64"/>
    </location>
    <ligand>
        <name>Zn(2+)</name>
        <dbReference type="ChEBI" id="CHEBI:29105"/>
        <label>1</label>
        <note>catalytic</note>
    </ligand>
</feature>
<accession>A0ABY5UYA2</accession>
<dbReference type="InterPro" id="IPR036866">
    <property type="entry name" value="RibonucZ/Hydroxyglut_hydro"/>
</dbReference>
<keyword evidence="3 8" id="KW-0540">Nuclease</keyword>
<dbReference type="RefSeq" id="WP_051012984.1">
    <property type="nucleotide sequence ID" value="NZ_CAPH01000009.1"/>
</dbReference>
<dbReference type="Proteomes" id="UP001059295">
    <property type="component" value="Chromosome"/>
</dbReference>
<dbReference type="GeneID" id="82892046"/>
<dbReference type="InterPro" id="IPR013471">
    <property type="entry name" value="RNase_Z/BN"/>
</dbReference>
<evidence type="ECO:0000256" key="4">
    <source>
        <dbReference type="ARBA" id="ARBA00022723"/>
    </source>
</evidence>
<dbReference type="EC" id="3.1.26.11" evidence="8"/>
<organism evidence="10 11">
    <name type="scientific">Alistipes ihumii AP11</name>
    <dbReference type="NCBI Taxonomy" id="1211813"/>
    <lineage>
        <taxon>Bacteria</taxon>
        <taxon>Pseudomonadati</taxon>
        <taxon>Bacteroidota</taxon>
        <taxon>Bacteroidia</taxon>
        <taxon>Bacteroidales</taxon>
        <taxon>Rikenellaceae</taxon>
        <taxon>Alistipes</taxon>
    </lineage>
</organism>
<dbReference type="PANTHER" id="PTHR46018:SF2">
    <property type="entry name" value="ZINC PHOSPHODIESTERASE ELAC PROTEIN 1"/>
    <property type="match status" value="1"/>
</dbReference>
<reference evidence="10" key="1">
    <citation type="journal article" date="2022" name="Cell">
        <title>Design, construction, and in vivo augmentation of a complex gut microbiome.</title>
        <authorList>
            <person name="Cheng A.G."/>
            <person name="Ho P.Y."/>
            <person name="Aranda-Diaz A."/>
            <person name="Jain S."/>
            <person name="Yu F.B."/>
            <person name="Meng X."/>
            <person name="Wang M."/>
            <person name="Iakiviak M."/>
            <person name="Nagashima K."/>
            <person name="Zhao A."/>
            <person name="Murugkar P."/>
            <person name="Patil A."/>
            <person name="Atabakhsh K."/>
            <person name="Weakley A."/>
            <person name="Yan J."/>
            <person name="Brumbaugh A.R."/>
            <person name="Higginbottom S."/>
            <person name="Dimas A."/>
            <person name="Shiver A.L."/>
            <person name="Deutschbauer A."/>
            <person name="Neff N."/>
            <person name="Sonnenburg J.L."/>
            <person name="Huang K.C."/>
            <person name="Fischbach M.A."/>
        </authorList>
    </citation>
    <scope>NUCLEOTIDE SEQUENCE</scope>
    <source>
        <strain evidence="10">AP11</strain>
    </source>
</reference>
<keyword evidence="6 8" id="KW-0378">Hydrolase</keyword>
<keyword evidence="4 8" id="KW-0479">Metal-binding</keyword>
<feature type="binding site" evidence="8">
    <location>
        <position position="212"/>
    </location>
    <ligand>
        <name>Zn(2+)</name>
        <dbReference type="ChEBI" id="CHEBI:29105"/>
        <label>2</label>
        <note>catalytic</note>
    </ligand>
</feature>
<dbReference type="Gene3D" id="3.60.15.10">
    <property type="entry name" value="Ribonuclease Z/Hydroxyacylglutathione hydrolase-like"/>
    <property type="match status" value="1"/>
</dbReference>
<dbReference type="Pfam" id="PF23023">
    <property type="entry name" value="Anti-Pycsar_Apyc1"/>
    <property type="match status" value="1"/>
</dbReference>
<evidence type="ECO:0000259" key="9">
    <source>
        <dbReference type="Pfam" id="PF12706"/>
    </source>
</evidence>
<comment type="similarity">
    <text evidence="8">Belongs to the RNase Z family.</text>
</comment>
<keyword evidence="5 8" id="KW-0255">Endonuclease</keyword>
<feature type="active site" description="Proton acceptor" evidence="8">
    <location>
        <position position="66"/>
    </location>
</feature>
<feature type="binding site" evidence="8">
    <location>
        <position position="142"/>
    </location>
    <ligand>
        <name>Zn(2+)</name>
        <dbReference type="ChEBI" id="CHEBI:29105"/>
        <label>1</label>
        <note>catalytic</note>
    </ligand>
</feature>
<dbReference type="SUPFAM" id="SSF56281">
    <property type="entry name" value="Metallo-hydrolase/oxidoreductase"/>
    <property type="match status" value="1"/>
</dbReference>
<feature type="binding site" evidence="8">
    <location>
        <position position="270"/>
    </location>
    <ligand>
        <name>Zn(2+)</name>
        <dbReference type="ChEBI" id="CHEBI:29105"/>
        <label>2</label>
        <note>catalytic</note>
    </ligand>
</feature>
<proteinExistence type="inferred from homology"/>
<evidence type="ECO:0000256" key="6">
    <source>
        <dbReference type="ARBA" id="ARBA00022801"/>
    </source>
</evidence>
<dbReference type="HAMAP" id="MF_01818">
    <property type="entry name" value="RNase_Z_BN"/>
    <property type="match status" value="1"/>
</dbReference>
<comment type="function">
    <text evidence="8">Zinc phosphodiesterase, which displays some tRNA 3'-processing endonuclease activity. Probably involved in tRNA maturation, by removing a 3'-trailer from precursor tRNA.</text>
</comment>
<feature type="binding site" evidence="8">
    <location>
        <position position="212"/>
    </location>
    <ligand>
        <name>Zn(2+)</name>
        <dbReference type="ChEBI" id="CHEBI:29105"/>
        <label>1</label>
        <note>catalytic</note>
    </ligand>
</feature>
<feature type="domain" description="Metallo-beta-lactamase" evidence="9">
    <location>
        <begin position="203"/>
        <end position="271"/>
    </location>
</feature>
<keyword evidence="11" id="KW-1185">Reference proteome</keyword>
<evidence type="ECO:0000256" key="1">
    <source>
        <dbReference type="ARBA" id="ARBA00011738"/>
    </source>
</evidence>
<evidence type="ECO:0000313" key="11">
    <source>
        <dbReference type="Proteomes" id="UP001059295"/>
    </source>
</evidence>
<keyword evidence="2 8" id="KW-0819">tRNA processing</keyword>
<sequence length="320" mass="35552">MTFRVTVLGSSSAMPTLKRNPSAHALNVHEQFFLIDCGEGTQTRLLRCGISPLRLGVVFLTHLHGDHVYGLFGLMSTLGLLGRRTPLKIFAPRPFDRILASHLSFFDSKLPYEVQWEEIDTRAHRLLYENKTLEVWSIPLRHRVPAAGFLFREKTPPLNIRKEAVGLYGLGIAQCRAAKRGEDVLLDDGTVVPNAELTYVPYRRRSYAYLSDTLYSPRAAELVRGVDLLYHEATFADPDKAMARKTGHSTAAQAAKAALKAGAGKLLIGHFSSRYPDVEVLVNEARNIFPATEAVVEGESYDIRPVMYGAQEQAAQDSAE</sequence>
<evidence type="ECO:0000313" key="10">
    <source>
        <dbReference type="EMBL" id="UWN56952.1"/>
    </source>
</evidence>
<protein>
    <recommendedName>
        <fullName evidence="8">Ribonuclease Z</fullName>
        <shortName evidence="8">RNase Z</shortName>
        <ecNumber evidence="8">3.1.26.11</ecNumber>
    </recommendedName>
    <alternativeName>
        <fullName evidence="8">tRNA 3 endonuclease</fullName>
    </alternativeName>
    <alternativeName>
        <fullName evidence="8">tRNase Z</fullName>
    </alternativeName>
</protein>
<feature type="binding site" evidence="8">
    <location>
        <position position="62"/>
    </location>
    <ligand>
        <name>Zn(2+)</name>
        <dbReference type="ChEBI" id="CHEBI:29105"/>
        <label>1</label>
        <note>catalytic</note>
    </ligand>
</feature>
<dbReference type="PANTHER" id="PTHR46018">
    <property type="entry name" value="ZINC PHOSPHODIESTERASE ELAC PROTEIN 1"/>
    <property type="match status" value="1"/>
</dbReference>
<evidence type="ECO:0000256" key="5">
    <source>
        <dbReference type="ARBA" id="ARBA00022759"/>
    </source>
</evidence>
<dbReference type="NCBIfam" id="NF000801">
    <property type="entry name" value="PRK00055.1-3"/>
    <property type="match status" value="1"/>
</dbReference>
<dbReference type="GO" id="GO:0042781">
    <property type="term" value="F:3'-tRNA processing endoribonuclease activity"/>
    <property type="evidence" value="ECO:0007669"/>
    <property type="project" value="UniProtKB-EC"/>
</dbReference>
<evidence type="ECO:0000256" key="3">
    <source>
        <dbReference type="ARBA" id="ARBA00022722"/>
    </source>
</evidence>